<dbReference type="GO" id="GO:0016020">
    <property type="term" value="C:membrane"/>
    <property type="evidence" value="ECO:0007669"/>
    <property type="project" value="UniProtKB-SubCell"/>
</dbReference>
<dbReference type="PANTHER" id="PTHR30093">
    <property type="entry name" value="GENERAL SECRETION PATHWAY PROTEIN G"/>
    <property type="match status" value="1"/>
</dbReference>
<dbReference type="InterPro" id="IPR012902">
    <property type="entry name" value="N_methyl_site"/>
</dbReference>
<dbReference type="Pfam" id="PF07963">
    <property type="entry name" value="N_methyl"/>
    <property type="match status" value="1"/>
</dbReference>
<keyword evidence="3 6" id="KW-0812">Transmembrane</keyword>
<comment type="caution">
    <text evidence="7">The sequence shown here is derived from an EMBL/GenBank/DDBJ whole genome shotgun (WGS) entry which is preliminary data.</text>
</comment>
<dbReference type="PROSITE" id="PS00409">
    <property type="entry name" value="PROKAR_NTER_METHYL"/>
    <property type="match status" value="1"/>
</dbReference>
<gene>
    <name evidence="7" type="ORF">CVV64_08560</name>
</gene>
<evidence type="ECO:0000313" key="8">
    <source>
        <dbReference type="Proteomes" id="UP000233256"/>
    </source>
</evidence>
<dbReference type="Proteomes" id="UP000233256">
    <property type="component" value="Unassembled WGS sequence"/>
</dbReference>
<comment type="subcellular location">
    <subcellularLocation>
        <location evidence="1">Membrane</location>
        <topology evidence="1">Single-pass membrane protein</topology>
    </subcellularLocation>
</comment>
<dbReference type="InterPro" id="IPR000983">
    <property type="entry name" value="Bac_GSPG_pilin"/>
</dbReference>
<dbReference type="PRINTS" id="PR00813">
    <property type="entry name" value="BCTERIALGSPG"/>
</dbReference>
<reference evidence="7 8" key="1">
    <citation type="journal article" date="2017" name="ISME J.">
        <title>Potential for microbial H2 and metal transformations associated with novel bacteria and archaea in deep terrestrial subsurface sediments.</title>
        <authorList>
            <person name="Hernsdorf A.W."/>
            <person name="Amano Y."/>
            <person name="Miyakawa K."/>
            <person name="Ise K."/>
            <person name="Suzuki Y."/>
            <person name="Anantharaman K."/>
            <person name="Probst A."/>
            <person name="Burstein D."/>
            <person name="Thomas B.C."/>
            <person name="Banfield J.F."/>
        </authorList>
    </citation>
    <scope>NUCLEOTIDE SEQUENCE [LARGE SCALE GENOMIC DNA]</scope>
    <source>
        <strain evidence="7">HGW-Wallbacteria-1</strain>
    </source>
</reference>
<protein>
    <recommendedName>
        <fullName evidence="9">Type II secretion system protein GspG C-terminal domain-containing protein</fullName>
    </recommendedName>
</protein>
<evidence type="ECO:0000256" key="4">
    <source>
        <dbReference type="ARBA" id="ARBA00022989"/>
    </source>
</evidence>
<dbReference type="NCBIfam" id="TIGR02532">
    <property type="entry name" value="IV_pilin_GFxxxE"/>
    <property type="match status" value="1"/>
</dbReference>
<dbReference type="PANTHER" id="PTHR30093:SF44">
    <property type="entry name" value="TYPE II SECRETION SYSTEM CORE PROTEIN G"/>
    <property type="match status" value="1"/>
</dbReference>
<dbReference type="AlphaFoldDB" id="A0A2N1PPZ6"/>
<organism evidence="7 8">
    <name type="scientific">Candidatus Wallbacteria bacterium HGW-Wallbacteria-1</name>
    <dbReference type="NCBI Taxonomy" id="2013854"/>
    <lineage>
        <taxon>Bacteria</taxon>
        <taxon>Candidatus Walliibacteriota</taxon>
    </lineage>
</organism>
<proteinExistence type="predicted"/>
<evidence type="ECO:0000256" key="3">
    <source>
        <dbReference type="ARBA" id="ARBA00022692"/>
    </source>
</evidence>
<dbReference type="GO" id="GO:0015628">
    <property type="term" value="P:protein secretion by the type II secretion system"/>
    <property type="evidence" value="ECO:0007669"/>
    <property type="project" value="InterPro"/>
</dbReference>
<dbReference type="GO" id="GO:0015627">
    <property type="term" value="C:type II protein secretion system complex"/>
    <property type="evidence" value="ECO:0007669"/>
    <property type="project" value="InterPro"/>
</dbReference>
<dbReference type="EMBL" id="PGXC01000005">
    <property type="protein sequence ID" value="PKK90406.1"/>
    <property type="molecule type" value="Genomic_DNA"/>
</dbReference>
<dbReference type="InterPro" id="IPR045584">
    <property type="entry name" value="Pilin-like"/>
</dbReference>
<evidence type="ECO:0000256" key="2">
    <source>
        <dbReference type="ARBA" id="ARBA00022481"/>
    </source>
</evidence>
<accession>A0A2N1PPZ6</accession>
<evidence type="ECO:0008006" key="9">
    <source>
        <dbReference type="Google" id="ProtNLM"/>
    </source>
</evidence>
<dbReference type="SUPFAM" id="SSF54523">
    <property type="entry name" value="Pili subunits"/>
    <property type="match status" value="1"/>
</dbReference>
<sequence length="325" mass="35609">MNCSNNTAGPEKKWAQSGFTLIELLVVVVILGILVAFAAPELGGSIDDAKLGTLKKNLQTLRGQLQAYASDKGEYPTSLSDLTQGNRPYLPDIPTDPLTGNRNWQVAPPSINVADRNFYFDTGLQATVTPPAIEVSGTTPSLDTLGQPQNFNVIIDSSISDFLYYDVPAGNPTNTDVFGSNAVLKVKLQQKVNVDSVRIVFYSMPKIRYRIESLKVGTKIEKGWAVNDSFSMLLNKPEKTDEVEITFNVQKGGRATNEAIQVGVVSVKITERTGDLDTAEDATKIPGNKWYRYLEWETLSPANPGHAKFFGIGKARSDKTGFYSY</sequence>
<evidence type="ECO:0000256" key="6">
    <source>
        <dbReference type="SAM" id="Phobius"/>
    </source>
</evidence>
<name>A0A2N1PPZ6_9BACT</name>
<keyword evidence="2" id="KW-0488">Methylation</keyword>
<evidence type="ECO:0000313" key="7">
    <source>
        <dbReference type="EMBL" id="PKK90406.1"/>
    </source>
</evidence>
<evidence type="ECO:0000256" key="5">
    <source>
        <dbReference type="ARBA" id="ARBA00023136"/>
    </source>
</evidence>
<keyword evidence="4 6" id="KW-1133">Transmembrane helix</keyword>
<keyword evidence="5 6" id="KW-0472">Membrane</keyword>
<evidence type="ECO:0000256" key="1">
    <source>
        <dbReference type="ARBA" id="ARBA00004167"/>
    </source>
</evidence>
<dbReference type="Gene3D" id="3.30.700.10">
    <property type="entry name" value="Glycoprotein, Type 4 Pilin"/>
    <property type="match status" value="1"/>
</dbReference>
<feature type="transmembrane region" description="Helical" evidence="6">
    <location>
        <begin position="21"/>
        <end position="39"/>
    </location>
</feature>